<dbReference type="InterPro" id="IPR017469">
    <property type="entry name" value="PEP-CTERM_FemAB-rel"/>
</dbReference>
<keyword evidence="4" id="KW-0573">Peptidoglycan synthesis</keyword>
<keyword evidence="3" id="KW-0133">Cell shape</keyword>
<dbReference type="InterPro" id="IPR038740">
    <property type="entry name" value="BioF2-like_GNAT_dom"/>
</dbReference>
<dbReference type="Pfam" id="PF13480">
    <property type="entry name" value="Acetyltransf_6"/>
    <property type="match status" value="1"/>
</dbReference>
<evidence type="ECO:0000259" key="7">
    <source>
        <dbReference type="Pfam" id="PF13480"/>
    </source>
</evidence>
<keyword evidence="5" id="KW-0012">Acyltransferase</keyword>
<dbReference type="GO" id="GO:0008360">
    <property type="term" value="P:regulation of cell shape"/>
    <property type="evidence" value="ECO:0007669"/>
    <property type="project" value="UniProtKB-KW"/>
</dbReference>
<organism evidence="8 9">
    <name type="scientific">Thiohalorhabdus denitrificans</name>
    <dbReference type="NCBI Taxonomy" id="381306"/>
    <lineage>
        <taxon>Bacteria</taxon>
        <taxon>Pseudomonadati</taxon>
        <taxon>Pseudomonadota</taxon>
        <taxon>Gammaproteobacteria</taxon>
        <taxon>Thiohalorhabdales</taxon>
        <taxon>Thiohalorhabdaceae</taxon>
        <taxon>Thiohalorhabdus</taxon>
    </lineage>
</organism>
<evidence type="ECO:0000256" key="1">
    <source>
        <dbReference type="ARBA" id="ARBA00009943"/>
    </source>
</evidence>
<dbReference type="GO" id="GO:0016755">
    <property type="term" value="F:aminoacyltransferase activity"/>
    <property type="evidence" value="ECO:0007669"/>
    <property type="project" value="InterPro"/>
</dbReference>
<evidence type="ECO:0000256" key="5">
    <source>
        <dbReference type="ARBA" id="ARBA00023315"/>
    </source>
</evidence>
<dbReference type="PANTHER" id="PTHR36174:SF1">
    <property type="entry name" value="LIPID II:GLYCINE GLYCYLTRANSFERASE"/>
    <property type="match status" value="1"/>
</dbReference>
<dbReference type="AlphaFoldDB" id="A0A0P9CTN8"/>
<accession>A0A0P9CTN8</accession>
<sequence>MTVTGITDPVIREMGSGEEARWDAFVDAAPEATFFHRAGWRRVLEEGLGHRAHFLFAERNGEVDGILPLGRIRSRLFGDALISLPFCVRAGVVGRSEETRAALERAACDLADRLGVDHLELRQEAPRNPDWPTQSERYVHFRRALDPDPEANLKAIPRKQRAMIRKGMEAGLEGVVDDDLERFYPLYAESVRNLGTPVFPKRYLRTLREVFGDDCEVLTIEHRGQAVSSVLSFYFRDEVLPYYGGGGPAARDLKANDFMYWDLMRRAVERGYAVFDYGRSKRDTGSYRFKKHWGFEPEPLYYEYHLVRGQEIPDVSPSNPRYRVFVDAWKRLPLPMARVIGPVIARNLG</sequence>
<reference evidence="9" key="1">
    <citation type="submission" date="2016-10" db="EMBL/GenBank/DDBJ databases">
        <authorList>
            <person name="Varghese N."/>
        </authorList>
    </citation>
    <scope>NUCLEOTIDE SEQUENCE [LARGE SCALE GENOMIC DNA]</scope>
    <source>
        <strain evidence="9">HL 19</strain>
    </source>
</reference>
<dbReference type="SUPFAM" id="SSF55729">
    <property type="entry name" value="Acyl-CoA N-acyltransferases (Nat)"/>
    <property type="match status" value="2"/>
</dbReference>
<dbReference type="PATRIC" id="fig|381306.5.peg.143"/>
<dbReference type="EMBL" id="FMUN01000003">
    <property type="protein sequence ID" value="SCY12319.1"/>
    <property type="molecule type" value="Genomic_DNA"/>
</dbReference>
<dbReference type="STRING" id="381306.AN478_07520"/>
<gene>
    <name evidence="8" type="ORF">SAMN05661077_1270</name>
</gene>
<keyword evidence="9" id="KW-1185">Reference proteome</keyword>
<evidence type="ECO:0000313" key="8">
    <source>
        <dbReference type="EMBL" id="SCY12319.1"/>
    </source>
</evidence>
<dbReference type="PROSITE" id="PS51191">
    <property type="entry name" value="FEMABX"/>
    <property type="match status" value="1"/>
</dbReference>
<feature type="domain" description="BioF2-like acetyltransferase" evidence="7">
    <location>
        <begin position="158"/>
        <end position="291"/>
    </location>
</feature>
<dbReference type="OrthoDB" id="9773932at2"/>
<evidence type="ECO:0000256" key="6">
    <source>
        <dbReference type="ARBA" id="ARBA00023316"/>
    </source>
</evidence>
<dbReference type="PANTHER" id="PTHR36174">
    <property type="entry name" value="LIPID II:GLYCINE GLYCYLTRANSFERASE"/>
    <property type="match status" value="1"/>
</dbReference>
<evidence type="ECO:0000256" key="4">
    <source>
        <dbReference type="ARBA" id="ARBA00022984"/>
    </source>
</evidence>
<dbReference type="RefSeq" id="WP_054966002.1">
    <property type="nucleotide sequence ID" value="NZ_FMUN01000003.1"/>
</dbReference>
<dbReference type="Proteomes" id="UP000183104">
    <property type="component" value="Unassembled WGS sequence"/>
</dbReference>
<dbReference type="Gene3D" id="3.40.630.30">
    <property type="match status" value="1"/>
</dbReference>
<dbReference type="InterPro" id="IPR016181">
    <property type="entry name" value="Acyl_CoA_acyltransferase"/>
</dbReference>
<keyword evidence="6" id="KW-0961">Cell wall biogenesis/degradation</keyword>
<evidence type="ECO:0000313" key="9">
    <source>
        <dbReference type="Proteomes" id="UP000183104"/>
    </source>
</evidence>
<evidence type="ECO:0000256" key="2">
    <source>
        <dbReference type="ARBA" id="ARBA00022679"/>
    </source>
</evidence>
<evidence type="ECO:0000256" key="3">
    <source>
        <dbReference type="ARBA" id="ARBA00022960"/>
    </source>
</evidence>
<keyword evidence="2" id="KW-0808">Transferase</keyword>
<comment type="similarity">
    <text evidence="1">Belongs to the FemABX family.</text>
</comment>
<proteinExistence type="inferred from homology"/>
<dbReference type="GO" id="GO:0009252">
    <property type="term" value="P:peptidoglycan biosynthetic process"/>
    <property type="evidence" value="ECO:0007669"/>
    <property type="project" value="UniProtKB-KW"/>
</dbReference>
<dbReference type="GO" id="GO:0071555">
    <property type="term" value="P:cell wall organization"/>
    <property type="evidence" value="ECO:0007669"/>
    <property type="project" value="UniProtKB-KW"/>
</dbReference>
<name>A0A0P9CTN8_9GAMM</name>
<dbReference type="NCBIfam" id="TIGR03019">
    <property type="entry name" value="pepcterm_femAB"/>
    <property type="match status" value="1"/>
</dbReference>
<protein>
    <submittedName>
        <fullName evidence="8">FemAB-related protein, PEP-CTERM system-associated</fullName>
    </submittedName>
</protein>
<dbReference type="InterPro" id="IPR003447">
    <property type="entry name" value="FEMABX"/>
</dbReference>
<dbReference type="InterPro" id="IPR050644">
    <property type="entry name" value="PG_Glycine_Bridge_Synth"/>
</dbReference>